<feature type="domain" description="Glycosyl transferase family 1" evidence="1">
    <location>
        <begin position="195"/>
        <end position="361"/>
    </location>
</feature>
<evidence type="ECO:0000313" key="4">
    <source>
        <dbReference type="Proteomes" id="UP000015525"/>
    </source>
</evidence>
<dbReference type="GO" id="GO:0016758">
    <property type="term" value="F:hexosyltransferase activity"/>
    <property type="evidence" value="ECO:0007669"/>
    <property type="project" value="TreeGrafter"/>
</dbReference>
<dbReference type="Pfam" id="PF00534">
    <property type="entry name" value="Glycos_transf_1"/>
    <property type="match status" value="1"/>
</dbReference>
<sequence>MATFLAQAGTQVSVVSAAPYYPHWRVAQGYSRFLYRHAVEEGVSVTRCPIYVPENPTGFRRIIHHLSFVFSALIPVMLNILFQRPDVVIAIAPSLMSAPLARMAGRLSGARTWVHVQDFEVEAAFATGLVAQEGRAARLALAFQCWAFRGFDRYSSISPQMCAKLARLLPSSAQVLEVRNWADMSLVESNSDDRAYRAEWALDGKQVALYSGNVSRKQGIGIVVDAARKLKRRDDIRFVICGDGPEMIHLAEATRDLPNVLLKGLQPREQLGSLLSLASVHLLPQIEGAADLVLPSKLTNMLASGRPVIATARAETGLAWEIEGCGLAIPPGDADAFSAAVEAVMDSPAMRSGLGEVARQRARERWSKAAIMSAVQAELSALCMRDLPKTADTITDAAVS</sequence>
<dbReference type="Pfam" id="PF13579">
    <property type="entry name" value="Glyco_trans_4_4"/>
    <property type="match status" value="1"/>
</dbReference>
<comment type="caution">
    <text evidence="3">The sequence shown here is derived from an EMBL/GenBank/DDBJ whole genome shotgun (WGS) entry which is preliminary data.</text>
</comment>
<dbReference type="PATRIC" id="fig|1329909.3.peg.2672"/>
<evidence type="ECO:0000259" key="2">
    <source>
        <dbReference type="Pfam" id="PF13579"/>
    </source>
</evidence>
<dbReference type="NCBIfam" id="NF007640">
    <property type="entry name" value="PRK10307.1"/>
    <property type="match status" value="1"/>
</dbReference>
<dbReference type="EMBL" id="ATHO01000128">
    <property type="protein sequence ID" value="EQB04481.1"/>
    <property type="molecule type" value="Genomic_DNA"/>
</dbReference>
<reference evidence="3 4" key="1">
    <citation type="journal article" date="2013" name="Genome Announc.">
        <title>Draft Genome Sequence of Sphingobium quisquiliarum Strain P25T, a Novel Hexachlorocyclohexane (HCH)-Degrading Bacterium Isolated from an HCH Dumpsite.</title>
        <authorList>
            <person name="Kumar Singh A."/>
            <person name="Sangwan N."/>
            <person name="Sharma A."/>
            <person name="Gupta V."/>
            <person name="Khurana J.P."/>
            <person name="Lal R."/>
        </authorList>
    </citation>
    <scope>NUCLEOTIDE SEQUENCE [LARGE SCALE GENOMIC DNA]</scope>
    <source>
        <strain evidence="3 4">P25</strain>
    </source>
</reference>
<dbReference type="Gene3D" id="3.40.50.2000">
    <property type="entry name" value="Glycogen Phosphorylase B"/>
    <property type="match status" value="2"/>
</dbReference>
<dbReference type="PANTHER" id="PTHR45947:SF3">
    <property type="entry name" value="SULFOQUINOVOSYL TRANSFERASE SQD2"/>
    <property type="match status" value="1"/>
</dbReference>
<name>T0GKY3_9SPHN</name>
<organism evidence="3 4">
    <name type="scientific">Sphingobium quisquiliarum P25</name>
    <dbReference type="NCBI Taxonomy" id="1329909"/>
    <lineage>
        <taxon>Bacteria</taxon>
        <taxon>Pseudomonadati</taxon>
        <taxon>Pseudomonadota</taxon>
        <taxon>Alphaproteobacteria</taxon>
        <taxon>Sphingomonadales</taxon>
        <taxon>Sphingomonadaceae</taxon>
        <taxon>Sphingobium</taxon>
    </lineage>
</organism>
<dbReference type="InterPro" id="IPR028098">
    <property type="entry name" value="Glyco_trans_4-like_N"/>
</dbReference>
<evidence type="ECO:0008006" key="5">
    <source>
        <dbReference type="Google" id="ProtNLM"/>
    </source>
</evidence>
<dbReference type="SUPFAM" id="SSF53756">
    <property type="entry name" value="UDP-Glycosyltransferase/glycogen phosphorylase"/>
    <property type="match status" value="1"/>
</dbReference>
<gene>
    <name evidence="3" type="ORF">L288_13910</name>
</gene>
<dbReference type="Proteomes" id="UP000015525">
    <property type="component" value="Unassembled WGS sequence"/>
</dbReference>
<dbReference type="PANTHER" id="PTHR45947">
    <property type="entry name" value="SULFOQUINOVOSYL TRANSFERASE SQD2"/>
    <property type="match status" value="1"/>
</dbReference>
<protein>
    <recommendedName>
        <fullName evidence="5">Glycosyltransferase subfamily 4-like N-terminal domain-containing protein</fullName>
    </recommendedName>
</protein>
<dbReference type="InterPro" id="IPR050194">
    <property type="entry name" value="Glycosyltransferase_grp1"/>
</dbReference>
<accession>T0GKY3</accession>
<proteinExistence type="predicted"/>
<dbReference type="InterPro" id="IPR001296">
    <property type="entry name" value="Glyco_trans_1"/>
</dbReference>
<dbReference type="AlphaFoldDB" id="T0GKY3"/>
<dbReference type="CDD" id="cd03794">
    <property type="entry name" value="GT4_WbuB-like"/>
    <property type="match status" value="1"/>
</dbReference>
<evidence type="ECO:0000313" key="3">
    <source>
        <dbReference type="EMBL" id="EQB04481.1"/>
    </source>
</evidence>
<keyword evidence="4" id="KW-1185">Reference proteome</keyword>
<feature type="domain" description="Glycosyltransferase subfamily 4-like N-terminal" evidence="2">
    <location>
        <begin position="5"/>
        <end position="181"/>
    </location>
</feature>
<evidence type="ECO:0000259" key="1">
    <source>
        <dbReference type="Pfam" id="PF00534"/>
    </source>
</evidence>